<comment type="caution">
    <text evidence="3">The sequence shown here is derived from an EMBL/GenBank/DDBJ whole genome shotgun (WGS) entry which is preliminary data.</text>
</comment>
<organism evidence="3">
    <name type="scientific">bioreactor metagenome</name>
    <dbReference type="NCBI Taxonomy" id="1076179"/>
    <lineage>
        <taxon>unclassified sequences</taxon>
        <taxon>metagenomes</taxon>
        <taxon>ecological metagenomes</taxon>
    </lineage>
</organism>
<name>A0A645HVB4_9ZZZZ</name>
<reference evidence="3" key="1">
    <citation type="submission" date="2019-08" db="EMBL/GenBank/DDBJ databases">
        <authorList>
            <person name="Kucharzyk K."/>
            <person name="Murdoch R.W."/>
            <person name="Higgins S."/>
            <person name="Loffler F."/>
        </authorList>
    </citation>
    <scope>NUCLEOTIDE SEQUENCE</scope>
</reference>
<evidence type="ECO:0000256" key="2">
    <source>
        <dbReference type="ARBA" id="ARBA00023211"/>
    </source>
</evidence>
<dbReference type="InterPro" id="IPR009164">
    <property type="entry name" value="FBPtase_class3"/>
</dbReference>
<gene>
    <name evidence="3" type="primary">fbp_32</name>
    <name evidence="3" type="ORF">SDC9_189695</name>
</gene>
<protein>
    <submittedName>
        <fullName evidence="3">Fructose-1,6-bisphosphatase class 3</fullName>
        <ecNumber evidence="3">3.1.3.11</ecNumber>
    </submittedName>
</protein>
<keyword evidence="2" id="KW-0464">Manganese</keyword>
<dbReference type="EMBL" id="VSSQ01099662">
    <property type="protein sequence ID" value="MPN42139.1"/>
    <property type="molecule type" value="Genomic_DNA"/>
</dbReference>
<proteinExistence type="predicted"/>
<evidence type="ECO:0000313" key="3">
    <source>
        <dbReference type="EMBL" id="MPN42139.1"/>
    </source>
</evidence>
<evidence type="ECO:0000256" key="1">
    <source>
        <dbReference type="ARBA" id="ARBA00022801"/>
    </source>
</evidence>
<keyword evidence="1 3" id="KW-0378">Hydrolase</keyword>
<sequence length="135" mass="14795">MKIFGCDQPWSRIINGHVPVKAGSGEDPRKAGGRLIVIDGGFCRAYQKSTGTAGYTMFFSSHGIRIAAHEPFTSRAEAISGSLDVRRRNLIIENLPERLLVSDTDEGKAIARRIKDLGQLAEAYRAGHIRQGTEN</sequence>
<dbReference type="EC" id="3.1.3.11" evidence="3"/>
<accession>A0A645HVB4</accession>
<dbReference type="AlphaFoldDB" id="A0A645HVB4"/>
<dbReference type="Pfam" id="PF06874">
    <property type="entry name" value="FBPase_2"/>
    <property type="match status" value="1"/>
</dbReference>
<dbReference type="GO" id="GO:0042132">
    <property type="term" value="F:fructose 1,6-bisphosphate 1-phosphatase activity"/>
    <property type="evidence" value="ECO:0007669"/>
    <property type="project" value="UniProtKB-EC"/>
</dbReference>
<dbReference type="GO" id="GO:0006094">
    <property type="term" value="P:gluconeogenesis"/>
    <property type="evidence" value="ECO:0007669"/>
    <property type="project" value="InterPro"/>
</dbReference>